<dbReference type="Proteomes" id="UP001152885">
    <property type="component" value="Unassembled WGS sequence"/>
</dbReference>
<reference evidence="5" key="1">
    <citation type="submission" date="2022-12" db="EMBL/GenBank/DDBJ databases">
        <authorList>
            <person name="Brejova B."/>
        </authorList>
    </citation>
    <scope>NUCLEOTIDE SEQUENCE</scope>
</reference>
<accession>A0A9W4TXQ2</accession>
<dbReference type="OrthoDB" id="406844at2759"/>
<dbReference type="CDD" id="cd00519">
    <property type="entry name" value="Lipase_3"/>
    <property type="match status" value="1"/>
</dbReference>
<evidence type="ECO:0000259" key="4">
    <source>
        <dbReference type="Pfam" id="PF01764"/>
    </source>
</evidence>
<sequence>MKLILQLLFLLSICQGSDYTKLVQFANLATVSYCVTKGLKIGLLGNKETNCAIKACKNHFLQNVEIVKIFDFNRLNEVGTGYYAVDNTRKTIILVFRGSASTRDWVTNVNFTPITYTPIVYDEKFEGQPYYLKKCINCKVHRGFYNFLKDNSGAIIQAGIKLKSQYPDYQFLIIGHSLGAALTVMSGIEFQLLGYEPLVVTFGGPRVGNQEFADFADNIFDTEEVTNTIHEKKDFNHGLIRVVHGKDFIPYLPPMFVHAGFEYNIDKKDLPHLEEDLNRNLNEKRSFNPSNIKPSSLWPSRLGKYEHTHYFRKITSCKG</sequence>
<comment type="caution">
    <text evidence="5">The sequence shown here is derived from an EMBL/GenBank/DDBJ whole genome shotgun (WGS) entry which is preliminary data.</text>
</comment>
<dbReference type="InterPro" id="IPR029058">
    <property type="entry name" value="AB_hydrolase_fold"/>
</dbReference>
<dbReference type="PANTHER" id="PTHR46640:SF3">
    <property type="entry name" value="LIPASE LIH1-RELATED"/>
    <property type="match status" value="1"/>
</dbReference>
<evidence type="ECO:0000256" key="2">
    <source>
        <dbReference type="ARBA" id="ARBA00022801"/>
    </source>
</evidence>
<organism evidence="5 6">
    <name type="scientific">Candida verbasci</name>
    <dbReference type="NCBI Taxonomy" id="1227364"/>
    <lineage>
        <taxon>Eukaryota</taxon>
        <taxon>Fungi</taxon>
        <taxon>Dikarya</taxon>
        <taxon>Ascomycota</taxon>
        <taxon>Saccharomycotina</taxon>
        <taxon>Pichiomycetes</taxon>
        <taxon>Debaryomycetaceae</taxon>
        <taxon>Candida/Lodderomyces clade</taxon>
        <taxon>Candida</taxon>
    </lineage>
</organism>
<dbReference type="GO" id="GO:0006629">
    <property type="term" value="P:lipid metabolic process"/>
    <property type="evidence" value="ECO:0007669"/>
    <property type="project" value="InterPro"/>
</dbReference>
<dbReference type="SUPFAM" id="SSF53474">
    <property type="entry name" value="alpha/beta-Hydrolases"/>
    <property type="match status" value="1"/>
</dbReference>
<dbReference type="Pfam" id="PF01764">
    <property type="entry name" value="Lipase_3"/>
    <property type="match status" value="1"/>
</dbReference>
<dbReference type="Gene3D" id="3.40.50.1820">
    <property type="entry name" value="alpha/beta hydrolase"/>
    <property type="match status" value="1"/>
</dbReference>
<proteinExistence type="predicted"/>
<protein>
    <recommendedName>
        <fullName evidence="1">triacylglycerol lipase</fullName>
        <ecNumber evidence="1">3.1.1.3</ecNumber>
    </recommendedName>
</protein>
<dbReference type="EC" id="3.1.1.3" evidence="1"/>
<evidence type="ECO:0000256" key="1">
    <source>
        <dbReference type="ARBA" id="ARBA00013279"/>
    </source>
</evidence>
<evidence type="ECO:0000313" key="6">
    <source>
        <dbReference type="Proteomes" id="UP001152885"/>
    </source>
</evidence>
<evidence type="ECO:0000256" key="3">
    <source>
        <dbReference type="SAM" id="SignalP"/>
    </source>
</evidence>
<keyword evidence="2" id="KW-0378">Hydrolase</keyword>
<keyword evidence="3" id="KW-0732">Signal</keyword>
<name>A0A9W4TXQ2_9ASCO</name>
<feature type="signal peptide" evidence="3">
    <location>
        <begin position="1"/>
        <end position="16"/>
    </location>
</feature>
<dbReference type="PANTHER" id="PTHR46640">
    <property type="entry name" value="TRIACYLGLYCEROL LIPASE, PUTATIVE (AFU_ORTHOLOGUE AFUA_6G06510)-RELATED"/>
    <property type="match status" value="1"/>
</dbReference>
<dbReference type="EMBL" id="CANTUO010000004">
    <property type="protein sequence ID" value="CAI5759593.1"/>
    <property type="molecule type" value="Genomic_DNA"/>
</dbReference>
<feature type="chain" id="PRO_5040794094" description="triacylglycerol lipase" evidence="3">
    <location>
        <begin position="17"/>
        <end position="319"/>
    </location>
</feature>
<dbReference type="InterPro" id="IPR002921">
    <property type="entry name" value="Fungal_lipase-type"/>
</dbReference>
<dbReference type="InterPro" id="IPR051299">
    <property type="entry name" value="AB_hydrolase_lip/est"/>
</dbReference>
<gene>
    <name evidence="5" type="ORF">CANVERA_P4104</name>
</gene>
<dbReference type="GO" id="GO:0004806">
    <property type="term" value="F:triacylglycerol lipase activity"/>
    <property type="evidence" value="ECO:0007669"/>
    <property type="project" value="UniProtKB-EC"/>
</dbReference>
<keyword evidence="6" id="KW-1185">Reference proteome</keyword>
<feature type="domain" description="Fungal lipase-type" evidence="4">
    <location>
        <begin position="94"/>
        <end position="255"/>
    </location>
</feature>
<evidence type="ECO:0000313" key="5">
    <source>
        <dbReference type="EMBL" id="CAI5759593.1"/>
    </source>
</evidence>
<dbReference type="AlphaFoldDB" id="A0A9W4TXQ2"/>